<comment type="caution">
    <text evidence="7">The sequence shown here is derived from an EMBL/GenBank/DDBJ whole genome shotgun (WGS) entry which is preliminary data.</text>
</comment>
<evidence type="ECO:0008006" key="9">
    <source>
        <dbReference type="Google" id="ProtNLM"/>
    </source>
</evidence>
<evidence type="ECO:0000256" key="2">
    <source>
        <dbReference type="ARBA" id="ARBA00022475"/>
    </source>
</evidence>
<protein>
    <recommendedName>
        <fullName evidence="9">Integral membrane protein</fullName>
    </recommendedName>
</protein>
<dbReference type="Proteomes" id="UP001501442">
    <property type="component" value="Unassembled WGS sequence"/>
</dbReference>
<reference evidence="8" key="1">
    <citation type="journal article" date="2019" name="Int. J. Syst. Evol. Microbiol.">
        <title>The Global Catalogue of Microorganisms (GCM) 10K type strain sequencing project: providing services to taxonomists for standard genome sequencing and annotation.</title>
        <authorList>
            <consortium name="The Broad Institute Genomics Platform"/>
            <consortium name="The Broad Institute Genome Sequencing Center for Infectious Disease"/>
            <person name="Wu L."/>
            <person name="Ma J."/>
        </authorList>
    </citation>
    <scope>NUCLEOTIDE SEQUENCE [LARGE SCALE GENOMIC DNA]</scope>
    <source>
        <strain evidence="8">JCM 17939</strain>
    </source>
</reference>
<dbReference type="Pfam" id="PF03706">
    <property type="entry name" value="LPG_synthase_TM"/>
    <property type="match status" value="1"/>
</dbReference>
<dbReference type="PANTHER" id="PTHR39087:SF2">
    <property type="entry name" value="UPF0104 MEMBRANE PROTEIN MJ1595"/>
    <property type="match status" value="1"/>
</dbReference>
<evidence type="ECO:0000256" key="1">
    <source>
        <dbReference type="ARBA" id="ARBA00004651"/>
    </source>
</evidence>
<name>A0ABP8UBT2_9ACTN</name>
<keyword evidence="5 6" id="KW-0472">Membrane</keyword>
<proteinExistence type="predicted"/>
<feature type="transmembrane region" description="Helical" evidence="6">
    <location>
        <begin position="172"/>
        <end position="189"/>
    </location>
</feature>
<evidence type="ECO:0000256" key="5">
    <source>
        <dbReference type="ARBA" id="ARBA00023136"/>
    </source>
</evidence>
<keyword evidence="2" id="KW-1003">Cell membrane</keyword>
<keyword evidence="8" id="KW-1185">Reference proteome</keyword>
<feature type="transmembrane region" description="Helical" evidence="6">
    <location>
        <begin position="260"/>
        <end position="288"/>
    </location>
</feature>
<feature type="transmembrane region" description="Helical" evidence="6">
    <location>
        <begin position="86"/>
        <end position="109"/>
    </location>
</feature>
<dbReference type="RefSeq" id="WP_345432334.1">
    <property type="nucleotide sequence ID" value="NZ_BAABHK010000005.1"/>
</dbReference>
<comment type="subcellular location">
    <subcellularLocation>
        <location evidence="1">Cell membrane</location>
        <topology evidence="1">Multi-pass membrane protein</topology>
    </subcellularLocation>
</comment>
<evidence type="ECO:0000256" key="4">
    <source>
        <dbReference type="ARBA" id="ARBA00022989"/>
    </source>
</evidence>
<feature type="transmembrane region" description="Helical" evidence="6">
    <location>
        <begin position="294"/>
        <end position="311"/>
    </location>
</feature>
<keyword evidence="3 6" id="KW-0812">Transmembrane</keyword>
<accession>A0ABP8UBT2</accession>
<dbReference type="EMBL" id="BAABHK010000005">
    <property type="protein sequence ID" value="GAA4627372.1"/>
    <property type="molecule type" value="Genomic_DNA"/>
</dbReference>
<sequence>MSRRIILTRRRTPEPLVEGQHLVEGIDGSAIARFPARNWMVAGFLAAALCGVAVGARLADVDVEDVDVGGWAGAVSSGASRIQWGFVPAIAALTTLHYLASALGVRAAADGVSGRRLGLWEVTAVQFAGAAANRLAPSGLGSAAVTCRYLTRRGLPVCEATAAMAAASLVRGVTKLGLVAVAVGVWNGLGDPAAPTIRLDRIAARHAGLIVPVLASAGGAVLLAVLIVLCWPRGRGRAWARAAVTGVGRSLRHLLHRPRCLMATLVASTGAHAALALAFAASLLAIPGTDGRDFGAFLAVYLIGATAGAVIPTPAGVGSTEAALITALAAAHVPTAQAAEGVLLFRAMTFWAPVPVGVISTRRLRRTHGL</sequence>
<dbReference type="InterPro" id="IPR022791">
    <property type="entry name" value="L-PG_synthase/AglD"/>
</dbReference>
<evidence type="ECO:0000256" key="3">
    <source>
        <dbReference type="ARBA" id="ARBA00022692"/>
    </source>
</evidence>
<feature type="transmembrane region" description="Helical" evidence="6">
    <location>
        <begin position="209"/>
        <end position="231"/>
    </location>
</feature>
<dbReference type="PANTHER" id="PTHR39087">
    <property type="entry name" value="UPF0104 MEMBRANE PROTEIN MJ1595"/>
    <property type="match status" value="1"/>
</dbReference>
<feature type="transmembrane region" description="Helical" evidence="6">
    <location>
        <begin position="39"/>
        <end position="59"/>
    </location>
</feature>
<evidence type="ECO:0000313" key="8">
    <source>
        <dbReference type="Proteomes" id="UP001501442"/>
    </source>
</evidence>
<evidence type="ECO:0000256" key="6">
    <source>
        <dbReference type="SAM" id="Phobius"/>
    </source>
</evidence>
<keyword evidence="4 6" id="KW-1133">Transmembrane helix</keyword>
<gene>
    <name evidence="7" type="ORF">GCM10023196_039280</name>
</gene>
<organism evidence="7 8">
    <name type="scientific">Actinoallomurus vinaceus</name>
    <dbReference type="NCBI Taxonomy" id="1080074"/>
    <lineage>
        <taxon>Bacteria</taxon>
        <taxon>Bacillati</taxon>
        <taxon>Actinomycetota</taxon>
        <taxon>Actinomycetes</taxon>
        <taxon>Streptosporangiales</taxon>
        <taxon>Thermomonosporaceae</taxon>
        <taxon>Actinoallomurus</taxon>
    </lineage>
</organism>
<evidence type="ECO:0000313" key="7">
    <source>
        <dbReference type="EMBL" id="GAA4627372.1"/>
    </source>
</evidence>